<evidence type="ECO:0000313" key="1">
    <source>
        <dbReference type="EMBL" id="KAG8539448.1"/>
    </source>
</evidence>
<gene>
    <name evidence="1" type="ORF">GDO81_020899</name>
</gene>
<proteinExistence type="predicted"/>
<comment type="caution">
    <text evidence="1">The sequence shown here is derived from an EMBL/GenBank/DDBJ whole genome shotgun (WGS) entry which is preliminary data.</text>
</comment>
<dbReference type="EMBL" id="WNYA01014681">
    <property type="protein sequence ID" value="KAG8539448.1"/>
    <property type="molecule type" value="Genomic_DNA"/>
</dbReference>
<name>A0AAV6YTM5_ENGPU</name>
<accession>A0AAV6YTM5</accession>
<dbReference type="AlphaFoldDB" id="A0AAV6YTM5"/>
<evidence type="ECO:0000313" key="2">
    <source>
        <dbReference type="Proteomes" id="UP000824782"/>
    </source>
</evidence>
<reference evidence="1" key="1">
    <citation type="thesis" date="2020" institute="ProQuest LLC" country="789 East Eisenhower Parkway, Ann Arbor, MI, USA">
        <title>Comparative Genomics and Chromosome Evolution.</title>
        <authorList>
            <person name="Mudd A.B."/>
        </authorList>
    </citation>
    <scope>NUCLEOTIDE SEQUENCE</scope>
    <source>
        <strain evidence="1">237g6f4</strain>
        <tissue evidence="1">Blood</tissue>
    </source>
</reference>
<protein>
    <submittedName>
        <fullName evidence="1">Uncharacterized protein</fullName>
    </submittedName>
</protein>
<organism evidence="1 2">
    <name type="scientific">Engystomops pustulosus</name>
    <name type="common">Tungara frog</name>
    <name type="synonym">Physalaemus pustulosus</name>
    <dbReference type="NCBI Taxonomy" id="76066"/>
    <lineage>
        <taxon>Eukaryota</taxon>
        <taxon>Metazoa</taxon>
        <taxon>Chordata</taxon>
        <taxon>Craniata</taxon>
        <taxon>Vertebrata</taxon>
        <taxon>Euteleostomi</taxon>
        <taxon>Amphibia</taxon>
        <taxon>Batrachia</taxon>
        <taxon>Anura</taxon>
        <taxon>Neobatrachia</taxon>
        <taxon>Hyloidea</taxon>
        <taxon>Leptodactylidae</taxon>
        <taxon>Leiuperinae</taxon>
        <taxon>Engystomops</taxon>
    </lineage>
</organism>
<sequence>MTSINKHIPDFGDATLKPDIRHNAISCQMYGTCGYCGNIINNVFLIGNEQSKAHPLYLLEPVMKRMVRMVSPIPTRSSRIAGAVYIIHLQVMTSLISFI</sequence>
<keyword evidence="2" id="KW-1185">Reference proteome</keyword>
<dbReference type="Proteomes" id="UP000824782">
    <property type="component" value="Unassembled WGS sequence"/>
</dbReference>